<dbReference type="EMBL" id="JBHLZP010000919">
    <property type="protein sequence ID" value="MFB9840090.1"/>
    <property type="molecule type" value="Genomic_DNA"/>
</dbReference>
<dbReference type="Proteomes" id="UP001589627">
    <property type="component" value="Unassembled WGS sequence"/>
</dbReference>
<evidence type="ECO:0000313" key="1">
    <source>
        <dbReference type="EMBL" id="MFB9840090.1"/>
    </source>
</evidence>
<gene>
    <name evidence="1" type="ORF">ACFFNX_48875</name>
</gene>
<dbReference type="RefSeq" id="WP_378213305.1">
    <property type="nucleotide sequence ID" value="NZ_JBHLZP010000919.1"/>
</dbReference>
<accession>A0ABV5YYG0</accession>
<proteinExistence type="predicted"/>
<name>A0ABV5YYG0_9ACTN</name>
<protein>
    <submittedName>
        <fullName evidence="1">Uncharacterized protein</fullName>
    </submittedName>
</protein>
<organism evidence="1 2">
    <name type="scientific">Actinoallomurus acaciae</name>
    <dbReference type="NCBI Taxonomy" id="502577"/>
    <lineage>
        <taxon>Bacteria</taxon>
        <taxon>Bacillati</taxon>
        <taxon>Actinomycetota</taxon>
        <taxon>Actinomycetes</taxon>
        <taxon>Streptosporangiales</taxon>
        <taxon>Thermomonosporaceae</taxon>
        <taxon>Actinoallomurus</taxon>
    </lineage>
</organism>
<reference evidence="1 2" key="1">
    <citation type="submission" date="2024-09" db="EMBL/GenBank/DDBJ databases">
        <authorList>
            <person name="Sun Q."/>
            <person name="Mori K."/>
        </authorList>
    </citation>
    <scope>NUCLEOTIDE SEQUENCE [LARGE SCALE GENOMIC DNA]</scope>
    <source>
        <strain evidence="1 2">TBRC 0563</strain>
    </source>
</reference>
<comment type="caution">
    <text evidence="1">The sequence shown here is derived from an EMBL/GenBank/DDBJ whole genome shotgun (WGS) entry which is preliminary data.</text>
</comment>
<keyword evidence="2" id="KW-1185">Reference proteome</keyword>
<sequence>MAFVAATALGERLTGFQLSRGRGGLGALAFAGGVSRRQADAIGAALLTGVSIAGYIDGVGVRHPGTALGYSGWLFLCMGRRSSPGCTWRAARPYGAASPPSGGSACPAV</sequence>
<evidence type="ECO:0000313" key="2">
    <source>
        <dbReference type="Proteomes" id="UP001589627"/>
    </source>
</evidence>